<dbReference type="Pfam" id="PF17919">
    <property type="entry name" value="RT_RNaseH_2"/>
    <property type="match status" value="1"/>
</dbReference>
<dbReference type="SUPFAM" id="SSF56672">
    <property type="entry name" value="DNA/RNA polymerases"/>
    <property type="match status" value="1"/>
</dbReference>
<accession>A0A5B6X2F7</accession>
<feature type="domain" description="Reverse transcriptase/retrotransposon-derived protein RNase H-like" evidence="2">
    <location>
        <begin position="90"/>
        <end position="156"/>
    </location>
</feature>
<feature type="region of interest" description="Disordered" evidence="1">
    <location>
        <begin position="238"/>
        <end position="258"/>
    </location>
</feature>
<reference evidence="4" key="1">
    <citation type="journal article" date="2019" name="Plant Biotechnol. J.">
        <title>Genome sequencing of the Australian wild diploid species Gossypium australe highlights disease resistance and delayed gland morphogenesis.</title>
        <authorList>
            <person name="Cai Y."/>
            <person name="Cai X."/>
            <person name="Wang Q."/>
            <person name="Wang P."/>
            <person name="Zhang Y."/>
            <person name="Cai C."/>
            <person name="Xu Y."/>
            <person name="Wang K."/>
            <person name="Zhou Z."/>
            <person name="Wang C."/>
            <person name="Geng S."/>
            <person name="Li B."/>
            <person name="Dong Q."/>
            <person name="Hou Y."/>
            <person name="Wang H."/>
            <person name="Ai P."/>
            <person name="Liu Z."/>
            <person name="Yi F."/>
            <person name="Sun M."/>
            <person name="An G."/>
            <person name="Cheng J."/>
            <person name="Zhang Y."/>
            <person name="Shi Q."/>
            <person name="Xie Y."/>
            <person name="Shi X."/>
            <person name="Chang Y."/>
            <person name="Huang F."/>
            <person name="Chen Y."/>
            <person name="Hong S."/>
            <person name="Mi L."/>
            <person name="Sun Q."/>
            <person name="Zhang L."/>
            <person name="Zhou B."/>
            <person name="Peng R."/>
            <person name="Zhang X."/>
            <person name="Liu F."/>
        </authorList>
    </citation>
    <scope>NUCLEOTIDE SEQUENCE [LARGE SCALE GENOMIC DNA]</scope>
    <source>
        <strain evidence="4">cv. PA1801</strain>
    </source>
</reference>
<evidence type="ECO:0000256" key="1">
    <source>
        <dbReference type="SAM" id="MobiDB-lite"/>
    </source>
</evidence>
<protein>
    <submittedName>
        <fullName evidence="3">DNA/RNA polymerases superfamily protein</fullName>
    </submittedName>
</protein>
<dbReference type="EMBL" id="SMMG02000001">
    <property type="protein sequence ID" value="KAA3488018.1"/>
    <property type="molecule type" value="Genomic_DNA"/>
</dbReference>
<evidence type="ECO:0000313" key="3">
    <source>
        <dbReference type="EMBL" id="KAA3488018.1"/>
    </source>
</evidence>
<dbReference type="OrthoDB" id="9950135at2759"/>
<dbReference type="InterPro" id="IPR043502">
    <property type="entry name" value="DNA/RNA_pol_sf"/>
</dbReference>
<gene>
    <name evidence="3" type="ORF">EPI10_031803</name>
</gene>
<organism evidence="3 4">
    <name type="scientific">Gossypium australe</name>
    <dbReference type="NCBI Taxonomy" id="47621"/>
    <lineage>
        <taxon>Eukaryota</taxon>
        <taxon>Viridiplantae</taxon>
        <taxon>Streptophyta</taxon>
        <taxon>Embryophyta</taxon>
        <taxon>Tracheophyta</taxon>
        <taxon>Spermatophyta</taxon>
        <taxon>Magnoliopsida</taxon>
        <taxon>eudicotyledons</taxon>
        <taxon>Gunneridae</taxon>
        <taxon>Pentapetalae</taxon>
        <taxon>rosids</taxon>
        <taxon>malvids</taxon>
        <taxon>Malvales</taxon>
        <taxon>Malvaceae</taxon>
        <taxon>Malvoideae</taxon>
        <taxon>Gossypium</taxon>
    </lineage>
</organism>
<comment type="caution">
    <text evidence="3">The sequence shown here is derived from an EMBL/GenBank/DDBJ whole genome shotgun (WGS) entry which is preliminary data.</text>
</comment>
<dbReference type="Gene3D" id="3.30.70.270">
    <property type="match status" value="1"/>
</dbReference>
<dbReference type="Proteomes" id="UP000325315">
    <property type="component" value="Unassembled WGS sequence"/>
</dbReference>
<evidence type="ECO:0000259" key="2">
    <source>
        <dbReference type="Pfam" id="PF17919"/>
    </source>
</evidence>
<keyword evidence="4" id="KW-1185">Reference proteome</keyword>
<dbReference type="PANTHER" id="PTHR34072:SF52">
    <property type="entry name" value="RIBONUCLEASE H"/>
    <property type="match status" value="1"/>
</dbReference>
<dbReference type="PANTHER" id="PTHR34072">
    <property type="entry name" value="ENZYMATIC POLYPROTEIN-RELATED"/>
    <property type="match status" value="1"/>
</dbReference>
<evidence type="ECO:0000313" key="4">
    <source>
        <dbReference type="Proteomes" id="UP000325315"/>
    </source>
</evidence>
<dbReference type="InterPro" id="IPR041577">
    <property type="entry name" value="RT_RNaseH_2"/>
</dbReference>
<dbReference type="InterPro" id="IPR043128">
    <property type="entry name" value="Rev_trsase/Diguanyl_cyclase"/>
</dbReference>
<sequence>MMSTSEWFCKFCGRNNCTPSSVSHVVSTEGIRVYPRKIESILDWKQPRTVSKICSSLGLVGYYRQFVEGFFVIAAPLTKLLRKGVPFNLTDTQQQSFKKLKTILTEASVLIQPVPGKEFTVYSDVSHVEGKVVASASRQLKTHEANYLTHDLELAVVSLKYLVTQKELNLRQHRWIELLKGYDCTTEYHPGKDNVVADALSHRAMTDLRAMFARLSLFDEGVIPLRATLVSIRSVCTQNTKNTSRKKPKSSLSTPQGRMVARVAGRLQGCKPQHGRVIDEPCRAQAT</sequence>
<proteinExistence type="predicted"/>
<dbReference type="AlphaFoldDB" id="A0A5B6X2F7"/>
<dbReference type="FunFam" id="3.30.70.270:FF:000020">
    <property type="entry name" value="Transposon Tf2-6 polyprotein-like Protein"/>
    <property type="match status" value="1"/>
</dbReference>
<name>A0A5B6X2F7_9ROSI</name>